<dbReference type="EMBL" id="KU551312">
    <property type="protein sequence ID" value="ANC65752.1"/>
    <property type="molecule type" value="Genomic_DNA"/>
</dbReference>
<dbReference type="EMBL" id="KU551318">
    <property type="protein sequence ID" value="ANC66160.1"/>
    <property type="molecule type" value="Genomic_DNA"/>
</dbReference>
<evidence type="ECO:0000313" key="24">
    <source>
        <dbReference type="EMBL" id="ANC66976.1"/>
    </source>
</evidence>
<dbReference type="EMBL" id="KU551335">
    <property type="protein sequence ID" value="ANC67248.1"/>
    <property type="molecule type" value="Genomic_DNA"/>
</dbReference>
<reference evidence="4" key="1">
    <citation type="journal article" date="2016" name="Front. Microbiol.">
        <title>ICEApl1, an Integrative Conjugative Element Related to ICEHin1056, Identified in the Pig Pathogen Actinobacillus pleuropneumoniae.</title>
        <authorList>
            <person name="Bosse J.T."/>
            <person name="Li Y."/>
            <person name="Fernandez Crespo R."/>
            <person name="Chaudhuri R.R."/>
            <person name="Rogers J."/>
            <person name="Holden M.T."/>
            <person name="Maskell D.J."/>
            <person name="Tucker A.W."/>
            <person name="Wren B.W."/>
            <person name="Rycroft A.N."/>
            <person name="Langford P.R."/>
            <person name="Consortium T.B."/>
        </authorList>
    </citation>
    <scope>NUCLEOTIDE SEQUENCE</scope>
    <source>
        <strain evidence="3">MIDG2427</strain>
        <strain evidence="4">MIDG2648</strain>
        <strain evidence="5">MIDG2652</strain>
        <strain evidence="6">MIDG2654</strain>
        <strain evidence="7">MIDG2657</strain>
        <strain evidence="8">MIDG2663</strain>
        <strain evidence="9">MIDG2664</strain>
        <strain evidence="10">MIDG3200</strain>
        <strain evidence="11">MIDG3201</strain>
        <strain evidence="12">MIDG3221</strain>
        <strain evidence="13">MIDG3229</strain>
        <strain evidence="14">MIDG3232</strain>
        <strain evidence="15">MIDG3339</strain>
        <strain evidence="16">MIDG3344</strain>
        <strain evidence="17">MIDG3346</strain>
        <strain evidence="18">MIDG3349</strain>
        <strain evidence="19">MIDG3357</strain>
        <strain evidence="20">MIDG3368</strain>
        <strain evidence="21">MIDG3370</strain>
        <strain evidence="22">MIDG3371</strain>
        <strain evidence="23">MIDG3372</strain>
        <strain evidence="24">MIDG3378</strain>
        <strain evidence="25">MIDG3381</strain>
        <strain evidence="26">MIDG3386</strain>
        <strain evidence="27">MIDG3388</strain>
        <strain evidence="28">MIDG3389</strain>
        <strain evidence="29">MIDG3395</strain>
        <strain evidence="30">MIDG3401</strain>
        <strain evidence="31">MIDG3409</strain>
        <strain evidence="32">MIDG3458</strain>
        <strain evidence="33">MIDG3469</strain>
    </source>
</reference>
<evidence type="ECO:0000313" key="28">
    <source>
        <dbReference type="EMBL" id="ANC67248.1"/>
    </source>
</evidence>
<organism evidence="4">
    <name type="scientific">Actinobacillus pleuropneumoniae</name>
    <name type="common">Haemophilus pleuropneumoniae</name>
    <dbReference type="NCBI Taxonomy" id="715"/>
    <lineage>
        <taxon>Bacteria</taxon>
        <taxon>Pseudomonadati</taxon>
        <taxon>Pseudomonadota</taxon>
        <taxon>Gammaproteobacteria</taxon>
        <taxon>Pasteurellales</taxon>
        <taxon>Pasteurellaceae</taxon>
        <taxon>Actinobacillus</taxon>
    </lineage>
</organism>
<evidence type="ECO:0000313" key="33">
    <source>
        <dbReference type="EMBL" id="ANC67587.1"/>
    </source>
</evidence>
<evidence type="ECO:0000313" key="19">
    <source>
        <dbReference type="EMBL" id="ANC66636.1"/>
    </source>
</evidence>
<evidence type="ECO:0000313" key="13">
    <source>
        <dbReference type="EMBL" id="ANC66228.1"/>
    </source>
</evidence>
<keyword evidence="1" id="KW-0732">Signal</keyword>
<dbReference type="EMBL" id="KU551320">
    <property type="protein sequence ID" value="ANC66228.1"/>
    <property type="molecule type" value="Genomic_DNA"/>
</dbReference>
<evidence type="ECO:0000313" key="20">
    <source>
        <dbReference type="EMBL" id="ANC66704.1"/>
    </source>
</evidence>
<dbReference type="EMBL" id="KU551315">
    <property type="protein sequence ID" value="ANC65956.1"/>
    <property type="molecule type" value="Genomic_DNA"/>
</dbReference>
<dbReference type="EMBL" id="KU551333">
    <property type="protein sequence ID" value="ANC67112.1"/>
    <property type="molecule type" value="Genomic_DNA"/>
</dbReference>
<dbReference type="EMBL" id="KU551328">
    <property type="protein sequence ID" value="ANC66772.1"/>
    <property type="molecule type" value="Genomic_DNA"/>
</dbReference>
<dbReference type="EMBL" id="KU551321">
    <property type="protein sequence ID" value="ANC66296.1"/>
    <property type="molecule type" value="Genomic_DNA"/>
</dbReference>
<dbReference type="EMBL" id="KU551310">
    <property type="protein sequence ID" value="ANC65623.1"/>
    <property type="molecule type" value="Genomic_DNA"/>
</dbReference>
<gene>
    <name evidence="4" type="ORF">ICEApl1.33</name>
</gene>
<dbReference type="EMBL" id="KU551325">
    <property type="protein sequence ID" value="ANC66568.1"/>
    <property type="molecule type" value="Genomic_DNA"/>
</dbReference>
<dbReference type="EMBL" id="KU551327">
    <property type="protein sequence ID" value="ANC66704.1"/>
    <property type="molecule type" value="Genomic_DNA"/>
</dbReference>
<evidence type="ECO:0000313" key="16">
    <source>
        <dbReference type="EMBL" id="ANC66432.1"/>
    </source>
</evidence>
<dbReference type="EMBL" id="KU551316">
    <property type="protein sequence ID" value="ANC66024.1"/>
    <property type="molecule type" value="Genomic_DNA"/>
</dbReference>
<dbReference type="EMBL" id="KU551337">
    <property type="protein sequence ID" value="ANC67384.1"/>
    <property type="molecule type" value="Genomic_DNA"/>
</dbReference>
<dbReference type="EMBL" id="KU551336">
    <property type="protein sequence ID" value="ANC67316.1"/>
    <property type="molecule type" value="Genomic_DNA"/>
</dbReference>
<evidence type="ECO:0000313" key="3">
    <source>
        <dbReference type="EMBL" id="ANC65555.1"/>
    </source>
</evidence>
<evidence type="ECO:0000313" key="23">
    <source>
        <dbReference type="EMBL" id="ANC66908.1"/>
    </source>
</evidence>
<dbReference type="SUPFAM" id="SSF53955">
    <property type="entry name" value="Lysozyme-like"/>
    <property type="match status" value="1"/>
</dbReference>
<feature type="domain" description="Transglycosylase SLT" evidence="2">
    <location>
        <begin position="35"/>
        <end position="165"/>
    </location>
</feature>
<dbReference type="AlphaFoldDB" id="A0A1B0WP17"/>
<evidence type="ECO:0000313" key="29">
    <source>
        <dbReference type="EMBL" id="ANC67316.1"/>
    </source>
</evidence>
<dbReference type="EMBL" id="KU551324">
    <property type="protein sequence ID" value="ANC66500.1"/>
    <property type="molecule type" value="Genomic_DNA"/>
</dbReference>
<evidence type="ECO:0000313" key="12">
    <source>
        <dbReference type="EMBL" id="ANC66160.1"/>
    </source>
</evidence>
<evidence type="ECO:0000313" key="32">
    <source>
        <dbReference type="EMBL" id="ANC67520.1"/>
    </source>
</evidence>
<evidence type="ECO:0000313" key="9">
    <source>
        <dbReference type="EMBL" id="ANC65956.1"/>
    </source>
</evidence>
<evidence type="ECO:0000313" key="5">
    <source>
        <dbReference type="EMBL" id="ANC65684.1"/>
    </source>
</evidence>
<evidence type="ECO:0000313" key="7">
    <source>
        <dbReference type="EMBL" id="ANC65820.1"/>
    </source>
</evidence>
<dbReference type="EMBL" id="KU551309">
    <property type="protein sequence ID" value="ANC65555.1"/>
    <property type="molecule type" value="Genomic_DNA"/>
</dbReference>
<evidence type="ECO:0000313" key="18">
    <source>
        <dbReference type="EMBL" id="ANC66568.1"/>
    </source>
</evidence>
<evidence type="ECO:0000259" key="2">
    <source>
        <dbReference type="Pfam" id="PF01464"/>
    </source>
</evidence>
<evidence type="ECO:0000313" key="26">
    <source>
        <dbReference type="EMBL" id="ANC67112.1"/>
    </source>
</evidence>
<evidence type="ECO:0000313" key="4">
    <source>
        <dbReference type="EMBL" id="ANC65623.1"/>
    </source>
</evidence>
<evidence type="ECO:0000313" key="15">
    <source>
        <dbReference type="EMBL" id="ANC66364.1"/>
    </source>
</evidence>
<evidence type="ECO:0000313" key="6">
    <source>
        <dbReference type="EMBL" id="ANC65752.1"/>
    </source>
</evidence>
<dbReference type="EMBL" id="KU551332">
    <property type="protein sequence ID" value="ANC67044.1"/>
    <property type="molecule type" value="Genomic_DNA"/>
</dbReference>
<evidence type="ECO:0000313" key="11">
    <source>
        <dbReference type="EMBL" id="ANC66092.1"/>
    </source>
</evidence>
<evidence type="ECO:0000313" key="14">
    <source>
        <dbReference type="EMBL" id="ANC66296.1"/>
    </source>
</evidence>
<evidence type="ECO:0000313" key="25">
    <source>
        <dbReference type="EMBL" id="ANC67044.1"/>
    </source>
</evidence>
<evidence type="ECO:0000313" key="8">
    <source>
        <dbReference type="EMBL" id="ANC65888.1"/>
    </source>
</evidence>
<evidence type="ECO:0000256" key="1">
    <source>
        <dbReference type="SAM" id="SignalP"/>
    </source>
</evidence>
<dbReference type="EMBL" id="KU551326">
    <property type="protein sequence ID" value="ANC66636.1"/>
    <property type="molecule type" value="Genomic_DNA"/>
</dbReference>
<feature type="signal peptide" evidence="1">
    <location>
        <begin position="1"/>
        <end position="24"/>
    </location>
</feature>
<dbReference type="InterPro" id="IPR008258">
    <property type="entry name" value="Transglycosylase_SLT_dom_1"/>
</dbReference>
<accession>A0A1B0WP17</accession>
<dbReference type="EMBL" id="KU551311">
    <property type="protein sequence ID" value="ANC65684.1"/>
    <property type="molecule type" value="Genomic_DNA"/>
</dbReference>
<dbReference type="EMBL" id="KU551329">
    <property type="protein sequence ID" value="ANC66840.1"/>
    <property type="molecule type" value="Genomic_DNA"/>
</dbReference>
<evidence type="ECO:0000313" key="10">
    <source>
        <dbReference type="EMBL" id="ANC66024.1"/>
    </source>
</evidence>
<dbReference type="EMBL" id="KU551338">
    <property type="protein sequence ID" value="ANC67452.1"/>
    <property type="molecule type" value="Genomic_DNA"/>
</dbReference>
<evidence type="ECO:0000313" key="17">
    <source>
        <dbReference type="EMBL" id="ANC66500.1"/>
    </source>
</evidence>
<name>A0A1B0WP17_ACTPL</name>
<proteinExistence type="predicted"/>
<dbReference type="EMBL" id="KU551334">
    <property type="protein sequence ID" value="ANC67180.1"/>
    <property type="molecule type" value="Genomic_DNA"/>
</dbReference>
<evidence type="ECO:0000313" key="31">
    <source>
        <dbReference type="EMBL" id="ANC67452.1"/>
    </source>
</evidence>
<dbReference type="EMBL" id="KU551314">
    <property type="protein sequence ID" value="ANC65888.1"/>
    <property type="molecule type" value="Genomic_DNA"/>
</dbReference>
<dbReference type="EMBL" id="KU551322">
    <property type="protein sequence ID" value="ANC66364.1"/>
    <property type="molecule type" value="Genomic_DNA"/>
</dbReference>
<evidence type="ECO:0000313" key="21">
    <source>
        <dbReference type="EMBL" id="ANC66772.1"/>
    </source>
</evidence>
<feature type="chain" id="PRO_5008517395" description="Transglycosylase SLT domain-containing protein" evidence="1">
    <location>
        <begin position="25"/>
        <end position="252"/>
    </location>
</feature>
<dbReference type="Gene3D" id="1.10.530.10">
    <property type="match status" value="1"/>
</dbReference>
<dbReference type="EMBL" id="KU551323">
    <property type="protein sequence ID" value="ANC66432.1"/>
    <property type="molecule type" value="Genomic_DNA"/>
</dbReference>
<protein>
    <recommendedName>
        <fullName evidence="2">Transglycosylase SLT domain-containing protein</fullName>
    </recommendedName>
</protein>
<dbReference type="InterPro" id="IPR023346">
    <property type="entry name" value="Lysozyme-like_dom_sf"/>
</dbReference>
<dbReference type="EMBL" id="KU551313">
    <property type="protein sequence ID" value="ANC65820.1"/>
    <property type="molecule type" value="Genomic_DNA"/>
</dbReference>
<dbReference type="EMBL" id="KU551339">
    <property type="protein sequence ID" value="ANC67520.1"/>
    <property type="molecule type" value="Genomic_DNA"/>
</dbReference>
<sequence>MATNRLLKIVFSLIGLGVATHSVAFNGFGTDIDGYIKDASNRYQVDEAMLRGLVKIEDGWYGNVSPTGATGVGQFTRGTWNWLATTDEGRALGMTQITRYNRDTPFDPRKNNQLNTLATALLARWHINQFFERGIKPSHENLYLAHNIGIDGLHRALQGRATREDILNMKRNGMKKGMSVQGFLVYQSERFNVSKQIANFQRPSVSPRYQIENKPLPANLHWVSPTETAMRWVEPASNQTNQQAIRWQNPTN</sequence>
<dbReference type="EMBL" id="KU551331">
    <property type="protein sequence ID" value="ANC66976.1"/>
    <property type="molecule type" value="Genomic_DNA"/>
</dbReference>
<evidence type="ECO:0000313" key="30">
    <source>
        <dbReference type="EMBL" id="ANC67384.1"/>
    </source>
</evidence>
<dbReference type="EMBL" id="KU551330">
    <property type="protein sequence ID" value="ANC66908.1"/>
    <property type="molecule type" value="Genomic_DNA"/>
</dbReference>
<evidence type="ECO:0000313" key="22">
    <source>
        <dbReference type="EMBL" id="ANC66840.1"/>
    </source>
</evidence>
<evidence type="ECO:0000313" key="27">
    <source>
        <dbReference type="EMBL" id="ANC67180.1"/>
    </source>
</evidence>
<dbReference type="EMBL" id="KU551340">
    <property type="protein sequence ID" value="ANC67587.1"/>
    <property type="molecule type" value="Genomic_DNA"/>
</dbReference>
<dbReference type="Pfam" id="PF01464">
    <property type="entry name" value="SLT"/>
    <property type="match status" value="1"/>
</dbReference>
<dbReference type="EMBL" id="KU551317">
    <property type="protein sequence ID" value="ANC66092.1"/>
    <property type="molecule type" value="Genomic_DNA"/>
</dbReference>